<dbReference type="EC" id="2.4.1.-" evidence="11"/>
<evidence type="ECO:0000259" key="13">
    <source>
        <dbReference type="Pfam" id="PF02709"/>
    </source>
</evidence>
<evidence type="ECO:0000256" key="2">
    <source>
        <dbReference type="ARBA" id="ARBA00004922"/>
    </source>
</evidence>
<dbReference type="SUPFAM" id="SSF53448">
    <property type="entry name" value="Nucleotide-diphospho-sugar transferases"/>
    <property type="match status" value="1"/>
</dbReference>
<dbReference type="Proteomes" id="UP000695022">
    <property type="component" value="Unplaced"/>
</dbReference>
<evidence type="ECO:0000313" key="15">
    <source>
        <dbReference type="Proteomes" id="UP000695022"/>
    </source>
</evidence>
<sequence>MACALKVCVIVVSVFMLICLTFMDFSVQRTPVTRQNSLKLVPAKPKASTIFSDAIHGSVEEPFVFNSVSNRTQDKIPNNNSPVDTTEKRKRARGKDAEVAAHADKSRQRKSLVNNSEGNRQARSILRKNPANHTHEFVLQSTSNQTPNSTDTVTQHEDRQTESQRTGLPRCPVVSPHLIGLQKIPVVAPPSWYDVEYKFAFSDVEPGGRWRPDDCAARHRVAIILPYRARDANLRVFLDYMHPFLQRQQLDYGIYVVEQDGDDPFNRAKLLNVGYAEAIKDYDWQCFVFHDVDLLPEDDRLTYASPGQPVHLSTAIDSMDFKLTFENNFGGVTAMGRDMFELVNGYSNLYFGWGGEDDDMYRRMKHRNILMTRYQHTMARYKDTKLSSHKAQTKASENKFRWHLLTRRANVLPVDGLTR</sequence>
<dbReference type="Pfam" id="PF13733">
    <property type="entry name" value="Glyco_transf_7N"/>
    <property type="match status" value="1"/>
</dbReference>
<comment type="pathway">
    <text evidence="2 11">Protein modification; protein glycosylation.</text>
</comment>
<keyword evidence="4 11" id="KW-0328">Glycosyltransferase</keyword>
<dbReference type="PRINTS" id="PR02050">
    <property type="entry name" value="B14GALTRFASE"/>
</dbReference>
<dbReference type="InterPro" id="IPR029044">
    <property type="entry name" value="Nucleotide-diphossugar_trans"/>
</dbReference>
<dbReference type="InterPro" id="IPR027791">
    <property type="entry name" value="Galactosyl_T_C"/>
</dbReference>
<proteinExistence type="inferred from homology"/>
<keyword evidence="11" id="KW-0479">Metal-binding</keyword>
<dbReference type="GeneID" id="106810454"/>
<dbReference type="InterPro" id="IPR003859">
    <property type="entry name" value="Galactosyl_T"/>
</dbReference>
<comment type="subcellular location">
    <subcellularLocation>
        <location evidence="1 11">Membrane</location>
        <topology evidence="1 11">Single-pass type II membrane protein</topology>
    </subcellularLocation>
</comment>
<dbReference type="InterPro" id="IPR027995">
    <property type="entry name" value="Galactosyl_T_N"/>
</dbReference>
<evidence type="ECO:0000313" key="16">
    <source>
        <dbReference type="RefSeq" id="XP_014669303.1"/>
    </source>
</evidence>
<comment type="similarity">
    <text evidence="3 11">Belongs to the glycosyltransferase 7 family.</text>
</comment>
<keyword evidence="10 11" id="KW-0325">Glycoprotein</keyword>
<comment type="function">
    <text evidence="11">Catalyzes the transfer of galactose onto proteins or lipids.</text>
</comment>
<dbReference type="RefSeq" id="XP_014669303.1">
    <property type="nucleotide sequence ID" value="XM_014813817.1"/>
</dbReference>
<keyword evidence="8" id="KW-1133">Transmembrane helix</keyword>
<evidence type="ECO:0000256" key="9">
    <source>
        <dbReference type="ARBA" id="ARBA00023136"/>
    </source>
</evidence>
<feature type="compositionally biased region" description="Polar residues" evidence="12">
    <location>
        <begin position="70"/>
        <end position="84"/>
    </location>
</feature>
<accession>A0ABM1EAT2</accession>
<keyword evidence="7 11" id="KW-0735">Signal-anchor</keyword>
<feature type="region of interest" description="Disordered" evidence="12">
    <location>
        <begin position="70"/>
        <end position="122"/>
    </location>
</feature>
<evidence type="ECO:0000256" key="5">
    <source>
        <dbReference type="ARBA" id="ARBA00022679"/>
    </source>
</evidence>
<gene>
    <name evidence="16" type="primary">LOC106810454</name>
</gene>
<keyword evidence="15" id="KW-1185">Reference proteome</keyword>
<dbReference type="CDD" id="cd00899">
    <property type="entry name" value="b4GalT"/>
    <property type="match status" value="1"/>
</dbReference>
<feature type="domain" description="Galactosyltransferase N-terminal" evidence="14">
    <location>
        <begin position="171"/>
        <end position="304"/>
    </location>
</feature>
<evidence type="ECO:0000259" key="14">
    <source>
        <dbReference type="Pfam" id="PF13733"/>
    </source>
</evidence>
<dbReference type="Pfam" id="PF02709">
    <property type="entry name" value="Glyco_transf_7C"/>
    <property type="match status" value="1"/>
</dbReference>
<feature type="compositionally biased region" description="Polar residues" evidence="12">
    <location>
        <begin position="111"/>
        <end position="122"/>
    </location>
</feature>
<evidence type="ECO:0000256" key="1">
    <source>
        <dbReference type="ARBA" id="ARBA00004606"/>
    </source>
</evidence>
<dbReference type="PANTHER" id="PTHR19300">
    <property type="entry name" value="BETA-1,4-GALACTOSYLTRANSFERASE"/>
    <property type="match status" value="1"/>
</dbReference>
<dbReference type="Gene3D" id="3.90.550.10">
    <property type="entry name" value="Spore Coat Polysaccharide Biosynthesis Protein SpsA, Chain A"/>
    <property type="match status" value="1"/>
</dbReference>
<organism evidence="15 16">
    <name type="scientific">Priapulus caudatus</name>
    <name type="common">Priapulid worm</name>
    <dbReference type="NCBI Taxonomy" id="37621"/>
    <lineage>
        <taxon>Eukaryota</taxon>
        <taxon>Metazoa</taxon>
        <taxon>Ecdysozoa</taxon>
        <taxon>Scalidophora</taxon>
        <taxon>Priapulida</taxon>
        <taxon>Priapulimorpha</taxon>
        <taxon>Priapulimorphida</taxon>
        <taxon>Priapulidae</taxon>
        <taxon>Priapulus</taxon>
    </lineage>
</organism>
<feature type="compositionally biased region" description="Polar residues" evidence="12">
    <location>
        <begin position="139"/>
        <end position="153"/>
    </location>
</feature>
<dbReference type="PANTHER" id="PTHR19300:SF57">
    <property type="entry name" value="BETA-1,4-N-ACETYLGALACTOSAMINYLTRANSFERASE"/>
    <property type="match status" value="1"/>
</dbReference>
<evidence type="ECO:0000256" key="8">
    <source>
        <dbReference type="ARBA" id="ARBA00022989"/>
    </source>
</evidence>
<evidence type="ECO:0000256" key="12">
    <source>
        <dbReference type="SAM" id="MobiDB-lite"/>
    </source>
</evidence>
<name>A0ABM1EAT2_PRICU</name>
<keyword evidence="11" id="KW-0464">Manganese</keyword>
<evidence type="ECO:0000256" key="3">
    <source>
        <dbReference type="ARBA" id="ARBA00005735"/>
    </source>
</evidence>
<evidence type="ECO:0000256" key="4">
    <source>
        <dbReference type="ARBA" id="ARBA00022676"/>
    </source>
</evidence>
<evidence type="ECO:0000256" key="11">
    <source>
        <dbReference type="RuleBase" id="RU368121"/>
    </source>
</evidence>
<feature type="domain" description="Galactosyltransferase C-terminal" evidence="13">
    <location>
        <begin position="311"/>
        <end position="385"/>
    </location>
</feature>
<keyword evidence="9" id="KW-0472">Membrane</keyword>
<feature type="region of interest" description="Disordered" evidence="12">
    <location>
        <begin position="138"/>
        <end position="169"/>
    </location>
</feature>
<evidence type="ECO:0000256" key="10">
    <source>
        <dbReference type="ARBA" id="ARBA00023180"/>
    </source>
</evidence>
<protein>
    <recommendedName>
        <fullName evidence="11">Beta-1,4-N-acetylgalactosaminyltransferase</fullName>
        <ecNumber evidence="11">2.4.1.-</ecNumber>
    </recommendedName>
    <alternativeName>
        <fullName evidence="11">Beta-4-GalNAcT</fullName>
    </alternativeName>
</protein>
<evidence type="ECO:0000256" key="6">
    <source>
        <dbReference type="ARBA" id="ARBA00022692"/>
    </source>
</evidence>
<comment type="cofactor">
    <cofactor evidence="11">
        <name>Mn(2+)</name>
        <dbReference type="ChEBI" id="CHEBI:29035"/>
    </cofactor>
</comment>
<keyword evidence="5 11" id="KW-0808">Transferase</keyword>
<evidence type="ECO:0000256" key="7">
    <source>
        <dbReference type="ARBA" id="ARBA00022968"/>
    </source>
</evidence>
<reference evidence="16" key="1">
    <citation type="submission" date="2025-08" db="UniProtKB">
        <authorList>
            <consortium name="RefSeq"/>
        </authorList>
    </citation>
    <scope>IDENTIFICATION</scope>
</reference>
<keyword evidence="6" id="KW-0812">Transmembrane</keyword>
<feature type="compositionally biased region" description="Basic and acidic residues" evidence="12">
    <location>
        <begin position="94"/>
        <end position="106"/>
    </location>
</feature>